<evidence type="ECO:0000313" key="3">
    <source>
        <dbReference type="EMBL" id="OGM04809.1"/>
    </source>
</evidence>
<dbReference type="InterPro" id="IPR008964">
    <property type="entry name" value="Invasin/intimin_cell_adhesion"/>
</dbReference>
<protein>
    <recommendedName>
        <fullName evidence="2">Big-1 domain-containing protein</fullName>
    </recommendedName>
</protein>
<accession>A0A1F7WQR6</accession>
<dbReference type="SUPFAM" id="SSF55486">
    <property type="entry name" value="Metalloproteases ('zincins'), catalytic domain"/>
    <property type="match status" value="1"/>
</dbReference>
<proteinExistence type="inferred from homology"/>
<reference evidence="3 4" key="1">
    <citation type="journal article" date="2016" name="Nat. Commun.">
        <title>Thousands of microbial genomes shed light on interconnected biogeochemical processes in an aquifer system.</title>
        <authorList>
            <person name="Anantharaman K."/>
            <person name="Brown C.T."/>
            <person name="Hug L.A."/>
            <person name="Sharon I."/>
            <person name="Castelle C.J."/>
            <person name="Probst A.J."/>
            <person name="Thomas B.C."/>
            <person name="Singh A."/>
            <person name="Wilkins M.J."/>
            <person name="Karaoz U."/>
            <person name="Brodie E.L."/>
            <person name="Williams K.H."/>
            <person name="Hubbard S.S."/>
            <person name="Banfield J.F."/>
        </authorList>
    </citation>
    <scope>NUCLEOTIDE SEQUENCE [LARGE SCALE GENOMIC DNA]</scope>
</reference>
<dbReference type="STRING" id="1817813.A2008_00595"/>
<dbReference type="InterPro" id="IPR003344">
    <property type="entry name" value="Big_1_dom"/>
</dbReference>
<evidence type="ECO:0000259" key="2">
    <source>
        <dbReference type="PROSITE" id="PS51127"/>
    </source>
</evidence>
<dbReference type="NCBIfam" id="TIGR03296">
    <property type="entry name" value="M6dom_TIGR03296"/>
    <property type="match status" value="1"/>
</dbReference>
<dbReference type="PANTHER" id="PTHR41775">
    <property type="entry name" value="SECRETED PROTEIN-RELATED"/>
    <property type="match status" value="1"/>
</dbReference>
<dbReference type="Pfam" id="PF05547">
    <property type="entry name" value="Peptidase_M6"/>
    <property type="match status" value="1"/>
</dbReference>
<feature type="domain" description="Big-1" evidence="2">
    <location>
        <begin position="959"/>
        <end position="1055"/>
    </location>
</feature>
<sequence>MSNKSLGEKSFYRSSGFKYLKTISFCLSVLIFLLAGFSTAFAVAPPLDPNQRIPRHILDNMPPQSGNGRMITPLVPEVSYGPLRAMGDGVGGMTLQNYVKTNTNINLIVVLVEFSDVKMGVDGRTTITNMVNSLAAYFREQSRNTITITPTVTATTYSLAATMASYGATDNVGQLCRDTVAIADPDVNFANYQCMMVAHAGFGDETSGITPDGGDDIWSMYWYRSSGSGNLISTSDGVGINGVTVVPEKEHGTTQALGTICHEFGHQFGLPDLYDTTYNTEGGMGFWSLMATGNYNGSPKGSKPAFIDPICRKMLGWLDLVNITENQQNYAFEFGKTYRLEKGGAASGTDYYFVEKRAKATGTWDEGLPGEGLVIFHVNGAKETTNNPNDATPRLIELKVASGGDHLTSGPPRSSIRGLSTDPYSTVSNNNFHNMSTPSSKTWDSQNSFVGMREIIKTGTGSTLDIRAAALFVKPSFLAVLGNNQSAAANTQFATALRVNLAESSGAIGATAVTFAVTSGTASINGLPNVNTDANGNAQVTITAGATAGPVVITAITNAPGWATPLTAVFNLTVTSGGAGSGPTLLSSSWQDVNTNGVADAGDKINLTFDAAISLSGVASADFTLPVTGDSLGASPAFAAGSLATQLSITLGSSCVIKASGVFSASAVSAGSPSGINISAAMTPGHITGTGGDARPAASPVDIAAPSGSGPQIVAATLNDVNANSVADAGDKIAVVFDKNIIISGVTAADFSLPVAGDSFGTSSAFASDADPLKILITLGSSPRITAPGTFNATLLSAGSPSGINISSSITAGHITDGAGNNATPSAAAADITLTTEIGDVSTSKSYFTLKNTGDQPFIANGLGGAIFEATILDDNGNAIPACDVFITSDRNQYANIDTFTPASPSKTEATGKISFTVKTVQAGIRTITIEAQKTGYARKAIGSPMQVEYKAGAVSPSLSTLSATRTLVQADGADSSEITVTLRDSNNNPAAQKLVTINPNPSAGITVSPVTSTTDAGGNAKFTVKSTQPANNVVITAIAEGSITITQTVTLNFMSQTVSIANSKVEESMPGSAYIANGQVAAQLIITVKNATNMPIAGVTPQVSVSGTNNVVKNAEGQQIPPAGVKPTDAEGKTYFQVTSISAEQKTVTVKVDGISLNQQPVLNFTAGPYDSLIYSSGNTQVGAITTKLPRPLKVQVLDAKNNRVSGATVKFSIVQQPSGAVGPKAAKLSAAQMVSDSSGYAYTDITLGSLVGLYKVNAELIGAKGSPVVFNLEAQSGPPSSLVIDSGNNQNGAINMPLNQPIVVKVFDASGNPSPGVIVHFRQSAKPLEASDCLLTQADVPTDDLGSARALVSRLGDKIGVYKITASITTPAVSVDFNLTAVAGNPSVMQIVSGSPQSVTVNTAAAQPLKVVVKDESGNNVSSPVPGCTVHFFIYKGSGAISAESVQTNAAGEASVNYTAGKIIGQEEVWANVEGNYAVTPARFIINATAAPPVSLINGNYYAAAYGRVGETLQLPFSVRVVDTYGNPVSGYAVTFAVSTTAATAGATGQAIAMVDPSDLKSNYEGLISCYARLGNKSGTYEVSATAAGLAGSPFRFEAAATSGNVSPQNTVFAITSPNGVVADGVSTIEITLGCKDEFNNPVGGAYAYFYSDSPSAVSITQPPYPTDAGGMTRAYVRSSRNGIYKIKASVNSVNISGEAAAGFSSGPFSASASQYYIYQPPARVLANNSDFYTVRVEARDAGGNPIAGVSPARLSISNGDPLNTTIINPADDSDTFGVLVFKARASQQGVKTIEVYLDGARLQTSERRTYLELAFVTNPLDADRSVAEVDGTAIAAADGNSEIRLKIFVRDAANGPISGLGFQSFGFKAKNMKNAAYETLDISPQSTFYSSGDYSYNFSLKTTKAAMFEISVTVVSDQSSYALASKPAVTFNPGPASQMINLNGADIYSKVAERSLSLLNITVVDAYNNPVNSAAVDFSMVSAPEGAQQMAVEKTSTVYTDDNGLATTGVTLGTRTGLYIFKAESFGLNGSPVYFSAYATPGTAARYELRNVPVEVTQAQPIKQIEVAVYDFYDNLKYDCSDAIYLSSSDQSAVLPYGAISTPYIFSPSDNGRKVFNEGILFLSVSAAATLSVKKVTAVSPLEATSAPIQVSKMQQSQTSNFFTGTFFVPGSSNHLLIMVKSKSDLVSPPEVNVSFDGGAPSAYAMSNTSKARVYYKVVEAKTKPLKADVKVFGQSAGSGDYLFSEETFNY</sequence>
<comment type="similarity">
    <text evidence="1">Belongs to the intimin/invasin family.</text>
</comment>
<feature type="domain" description="Big-1" evidence="2">
    <location>
        <begin position="1065"/>
        <end position="1167"/>
    </location>
</feature>
<dbReference type="InterPro" id="IPR008757">
    <property type="entry name" value="Peptidase_M6-like_domain"/>
</dbReference>
<dbReference type="PANTHER" id="PTHR41775:SF1">
    <property type="entry name" value="PEPTIDASE M6-LIKE DOMAIN-CONTAINING PROTEIN"/>
    <property type="match status" value="1"/>
</dbReference>
<dbReference type="SUPFAM" id="SSF49373">
    <property type="entry name" value="Invasin/intimin cell-adhesion fragments"/>
    <property type="match status" value="11"/>
</dbReference>
<evidence type="ECO:0000256" key="1">
    <source>
        <dbReference type="ARBA" id="ARBA00010116"/>
    </source>
</evidence>
<organism evidence="3 4">
    <name type="scientific">Candidatus Wallbacteria bacterium GWC2_49_35</name>
    <dbReference type="NCBI Taxonomy" id="1817813"/>
    <lineage>
        <taxon>Bacteria</taxon>
        <taxon>Candidatus Walliibacteriota</taxon>
    </lineage>
</organism>
<dbReference type="PROSITE" id="PS51127">
    <property type="entry name" value="BIG1"/>
    <property type="match status" value="2"/>
</dbReference>
<dbReference type="SMART" id="SM00634">
    <property type="entry name" value="BID_1"/>
    <property type="match status" value="8"/>
</dbReference>
<dbReference type="Gene3D" id="2.60.40.1120">
    <property type="entry name" value="Carboxypeptidase-like, regulatory domain"/>
    <property type="match status" value="1"/>
</dbReference>
<evidence type="ECO:0000313" key="4">
    <source>
        <dbReference type="Proteomes" id="UP000178735"/>
    </source>
</evidence>
<dbReference type="GO" id="GO:0008233">
    <property type="term" value="F:peptidase activity"/>
    <property type="evidence" value="ECO:0007669"/>
    <property type="project" value="InterPro"/>
</dbReference>
<gene>
    <name evidence="3" type="ORF">A2008_00595</name>
</gene>
<dbReference type="EMBL" id="MGFH01000135">
    <property type="protein sequence ID" value="OGM04809.1"/>
    <property type="molecule type" value="Genomic_DNA"/>
</dbReference>
<comment type="caution">
    <text evidence="3">The sequence shown here is derived from an EMBL/GenBank/DDBJ whole genome shotgun (WGS) entry which is preliminary data.</text>
</comment>
<dbReference type="Pfam" id="PF02369">
    <property type="entry name" value="Big_1"/>
    <property type="match status" value="2"/>
</dbReference>
<dbReference type="GO" id="GO:0006508">
    <property type="term" value="P:proteolysis"/>
    <property type="evidence" value="ECO:0007669"/>
    <property type="project" value="InterPro"/>
</dbReference>
<name>A0A1F7WQR6_9BACT</name>
<dbReference type="Proteomes" id="UP000178735">
    <property type="component" value="Unassembled WGS sequence"/>
</dbReference>
<dbReference type="InterPro" id="IPR013783">
    <property type="entry name" value="Ig-like_fold"/>
</dbReference>
<dbReference type="Gene3D" id="2.60.40.10">
    <property type="entry name" value="Immunoglobulins"/>
    <property type="match status" value="10"/>
</dbReference>